<evidence type="ECO:0000256" key="1">
    <source>
        <dbReference type="SAM" id="Phobius"/>
    </source>
</evidence>
<dbReference type="AlphaFoldDB" id="A0A840I3I1"/>
<dbReference type="Proteomes" id="UP000563524">
    <property type="component" value="Unassembled WGS sequence"/>
</dbReference>
<reference evidence="2 3" key="1">
    <citation type="submission" date="2020-08" db="EMBL/GenBank/DDBJ databases">
        <title>Genomic Encyclopedia of Type Strains, Phase IV (KMG-IV): sequencing the most valuable type-strain genomes for metagenomic binning, comparative biology and taxonomic classification.</title>
        <authorList>
            <person name="Goeker M."/>
        </authorList>
    </citation>
    <scope>NUCLEOTIDE SEQUENCE [LARGE SCALE GENOMIC DNA]</scope>
    <source>
        <strain evidence="2 3">DSM 102850</strain>
    </source>
</reference>
<comment type="caution">
    <text evidence="2">The sequence shown here is derived from an EMBL/GenBank/DDBJ whole genome shotgun (WGS) entry which is preliminary data.</text>
</comment>
<keyword evidence="1" id="KW-0812">Transmembrane</keyword>
<sequence>MKILKASLVFLLALGLCIWSASQGVLPVGDVGHDLAVGIAGTVGLALATVFRVLATVLIPLLAVLRVLAAPIALGGLLYLLIRSARRA</sequence>
<feature type="transmembrane region" description="Helical" evidence="1">
    <location>
        <begin position="51"/>
        <end position="82"/>
    </location>
</feature>
<keyword evidence="1" id="KW-1133">Transmembrane helix</keyword>
<keyword evidence="3" id="KW-1185">Reference proteome</keyword>
<evidence type="ECO:0000313" key="3">
    <source>
        <dbReference type="Proteomes" id="UP000563524"/>
    </source>
</evidence>
<accession>A0A840I3I1</accession>
<name>A0A840I3I1_9PROT</name>
<keyword evidence="1" id="KW-0472">Membrane</keyword>
<dbReference type="RefSeq" id="WP_183816920.1">
    <property type="nucleotide sequence ID" value="NZ_JACHOB010000002.1"/>
</dbReference>
<organism evidence="2 3">
    <name type="scientific">Parvularcula dongshanensis</name>
    <dbReference type="NCBI Taxonomy" id="1173995"/>
    <lineage>
        <taxon>Bacteria</taxon>
        <taxon>Pseudomonadati</taxon>
        <taxon>Pseudomonadota</taxon>
        <taxon>Alphaproteobacteria</taxon>
        <taxon>Parvularculales</taxon>
        <taxon>Parvularculaceae</taxon>
        <taxon>Parvularcula</taxon>
    </lineage>
</organism>
<dbReference type="EMBL" id="JACHOB010000002">
    <property type="protein sequence ID" value="MBB4658738.1"/>
    <property type="molecule type" value="Genomic_DNA"/>
</dbReference>
<gene>
    <name evidence="2" type="ORF">GGQ59_001252</name>
</gene>
<proteinExistence type="predicted"/>
<evidence type="ECO:0000313" key="2">
    <source>
        <dbReference type="EMBL" id="MBB4658738.1"/>
    </source>
</evidence>
<protein>
    <submittedName>
        <fullName evidence="2">Uncharacterized protein</fullName>
    </submittedName>
</protein>